<comment type="caution">
    <text evidence="1">The sequence shown here is derived from an EMBL/GenBank/DDBJ whole genome shotgun (WGS) entry which is preliminary data.</text>
</comment>
<accession>A0A645E6W9</accession>
<name>A0A645E6W9_9ZZZZ</name>
<dbReference type="Gene3D" id="2.170.120.30">
    <property type="match status" value="1"/>
</dbReference>
<dbReference type="AlphaFoldDB" id="A0A645E6W9"/>
<sequence>MEKNFEQRTFQSLAVQLLTQSGGRPLKAEFLGPARVEVTVRGLAASVAALAPSEVRPYLDISNIDKPGIYEVSAGCYVKGDGLDVKEIRPALVKIKITE</sequence>
<proteinExistence type="predicted"/>
<evidence type="ECO:0000313" key="1">
    <source>
        <dbReference type="EMBL" id="MPM97527.1"/>
    </source>
</evidence>
<protein>
    <submittedName>
        <fullName evidence="1">Uncharacterized protein</fullName>
    </submittedName>
</protein>
<dbReference type="EMBL" id="VSSQ01043798">
    <property type="protein sequence ID" value="MPM97527.1"/>
    <property type="molecule type" value="Genomic_DNA"/>
</dbReference>
<gene>
    <name evidence="1" type="ORF">SDC9_144701</name>
</gene>
<organism evidence="1">
    <name type="scientific">bioreactor metagenome</name>
    <dbReference type="NCBI Taxonomy" id="1076179"/>
    <lineage>
        <taxon>unclassified sequences</taxon>
        <taxon>metagenomes</taxon>
        <taxon>ecological metagenomes</taxon>
    </lineage>
</organism>
<reference evidence="1" key="1">
    <citation type="submission" date="2019-08" db="EMBL/GenBank/DDBJ databases">
        <authorList>
            <person name="Kucharzyk K."/>
            <person name="Murdoch R.W."/>
            <person name="Higgins S."/>
            <person name="Loffler F."/>
        </authorList>
    </citation>
    <scope>NUCLEOTIDE SEQUENCE</scope>
</reference>